<dbReference type="RefSeq" id="WP_189577311.1">
    <property type="nucleotide sequence ID" value="NZ_BMXV01000006.1"/>
</dbReference>
<dbReference type="Proteomes" id="UP000601597">
    <property type="component" value="Unassembled WGS sequence"/>
</dbReference>
<name>A0ABQ3B6V5_9GAMM</name>
<keyword evidence="2" id="KW-0186">Copper</keyword>
<gene>
    <name evidence="5" type="ORF">GCM10007071_27130</name>
</gene>
<proteinExistence type="inferred from homology"/>
<evidence type="ECO:0000313" key="5">
    <source>
        <dbReference type="EMBL" id="GGY78408.1"/>
    </source>
</evidence>
<accession>A0ABQ3B6V5</accession>
<feature type="signal peptide" evidence="3">
    <location>
        <begin position="1"/>
        <end position="28"/>
    </location>
</feature>
<protein>
    <submittedName>
        <fullName evidence="5">Electron transporter</fullName>
    </submittedName>
</protein>
<evidence type="ECO:0000313" key="6">
    <source>
        <dbReference type="Proteomes" id="UP000601597"/>
    </source>
</evidence>
<evidence type="ECO:0000259" key="4">
    <source>
        <dbReference type="PROSITE" id="PS51352"/>
    </source>
</evidence>
<dbReference type="Pfam" id="PF02630">
    <property type="entry name" value="SCO1-SenC"/>
    <property type="match status" value="1"/>
</dbReference>
<feature type="chain" id="PRO_5046456748" evidence="3">
    <location>
        <begin position="29"/>
        <end position="198"/>
    </location>
</feature>
<reference evidence="6" key="1">
    <citation type="journal article" date="2019" name="Int. J. Syst. Evol. Microbiol.">
        <title>The Global Catalogue of Microorganisms (GCM) 10K type strain sequencing project: providing services to taxonomists for standard genome sequencing and annotation.</title>
        <authorList>
            <consortium name="The Broad Institute Genomics Platform"/>
            <consortium name="The Broad Institute Genome Sequencing Center for Infectious Disease"/>
            <person name="Wu L."/>
            <person name="Ma J."/>
        </authorList>
    </citation>
    <scope>NUCLEOTIDE SEQUENCE [LARGE SCALE GENOMIC DNA]</scope>
    <source>
        <strain evidence="6">KCTC 22280</strain>
    </source>
</reference>
<comment type="similarity">
    <text evidence="1">Belongs to the SCO1/2 family.</text>
</comment>
<evidence type="ECO:0000256" key="1">
    <source>
        <dbReference type="ARBA" id="ARBA00010996"/>
    </source>
</evidence>
<organism evidence="5 6">
    <name type="scientific">Marinobacter zhanjiangensis</name>
    <dbReference type="NCBI Taxonomy" id="578215"/>
    <lineage>
        <taxon>Bacteria</taxon>
        <taxon>Pseudomonadati</taxon>
        <taxon>Pseudomonadota</taxon>
        <taxon>Gammaproteobacteria</taxon>
        <taxon>Pseudomonadales</taxon>
        <taxon>Marinobacteraceae</taxon>
        <taxon>Marinobacter</taxon>
    </lineage>
</organism>
<dbReference type="InterPro" id="IPR003782">
    <property type="entry name" value="SCO1/SenC"/>
</dbReference>
<keyword evidence="3" id="KW-0732">Signal</keyword>
<dbReference type="PANTHER" id="PTHR12151">
    <property type="entry name" value="ELECTRON TRANSPORT PROTIN SCO1/SENC FAMILY MEMBER"/>
    <property type="match status" value="1"/>
</dbReference>
<evidence type="ECO:0000256" key="3">
    <source>
        <dbReference type="SAM" id="SignalP"/>
    </source>
</evidence>
<dbReference type="Gene3D" id="3.40.30.10">
    <property type="entry name" value="Glutaredoxin"/>
    <property type="match status" value="1"/>
</dbReference>
<feature type="domain" description="Thioredoxin" evidence="4">
    <location>
        <begin position="29"/>
        <end position="194"/>
    </location>
</feature>
<dbReference type="PROSITE" id="PS51352">
    <property type="entry name" value="THIOREDOXIN_2"/>
    <property type="match status" value="1"/>
</dbReference>
<dbReference type="InterPro" id="IPR036249">
    <property type="entry name" value="Thioredoxin-like_sf"/>
</dbReference>
<dbReference type="CDD" id="cd02968">
    <property type="entry name" value="SCO"/>
    <property type="match status" value="1"/>
</dbReference>
<sequence>MNWTKPLMIAGLALLLAGCFGSDQSWHAKEIDGLMPDLQFTLIRSDGETVKADDYRGQIRLLFFGFTNCPDVCPATMARLNRAIKAMPEDLQADVTPLFVSVDPERDTPEALGKYVSFFNDRTVGLTADEPALRDLAKRYRTTFGYDEADERGNYNVSHSSAVYVFDGEGEARLLLRPGLTTEQITRDLTQLARSTRA</sequence>
<dbReference type="SUPFAM" id="SSF52833">
    <property type="entry name" value="Thioredoxin-like"/>
    <property type="match status" value="1"/>
</dbReference>
<dbReference type="EMBL" id="BMXV01000006">
    <property type="protein sequence ID" value="GGY78408.1"/>
    <property type="molecule type" value="Genomic_DNA"/>
</dbReference>
<dbReference type="InterPro" id="IPR013766">
    <property type="entry name" value="Thioredoxin_domain"/>
</dbReference>
<evidence type="ECO:0000256" key="2">
    <source>
        <dbReference type="ARBA" id="ARBA00023008"/>
    </source>
</evidence>
<comment type="caution">
    <text evidence="5">The sequence shown here is derived from an EMBL/GenBank/DDBJ whole genome shotgun (WGS) entry which is preliminary data.</text>
</comment>
<dbReference type="PANTHER" id="PTHR12151:SF25">
    <property type="entry name" value="LINALOOL DEHYDRATASE_ISOMERASE DOMAIN-CONTAINING PROTEIN"/>
    <property type="match status" value="1"/>
</dbReference>
<keyword evidence="6" id="KW-1185">Reference proteome</keyword>
<dbReference type="PROSITE" id="PS51257">
    <property type="entry name" value="PROKAR_LIPOPROTEIN"/>
    <property type="match status" value="1"/>
</dbReference>